<dbReference type="EMBL" id="JAHRIQ010061818">
    <property type="protein sequence ID" value="MEQ2241746.1"/>
    <property type="molecule type" value="Genomic_DNA"/>
</dbReference>
<evidence type="ECO:0000313" key="2">
    <source>
        <dbReference type="Proteomes" id="UP001482620"/>
    </source>
</evidence>
<protein>
    <submittedName>
        <fullName evidence="1">Uncharacterized protein</fullName>
    </submittedName>
</protein>
<name>A0ABV0UBZ1_9TELE</name>
<dbReference type="Proteomes" id="UP001482620">
    <property type="component" value="Unassembled WGS sequence"/>
</dbReference>
<proteinExistence type="predicted"/>
<evidence type="ECO:0000313" key="1">
    <source>
        <dbReference type="EMBL" id="MEQ2241746.1"/>
    </source>
</evidence>
<accession>A0ABV0UBZ1</accession>
<comment type="caution">
    <text evidence="1">The sequence shown here is derived from an EMBL/GenBank/DDBJ whole genome shotgun (WGS) entry which is preliminary data.</text>
</comment>
<gene>
    <name evidence="1" type="ORF">ILYODFUR_028463</name>
</gene>
<keyword evidence="2" id="KW-1185">Reference proteome</keyword>
<sequence length="101" mass="11067">MKHSLCLKSQDNLFLVAFIFKICKVQLRIPAKAGTKCPIGVMNEPVVGSYKASSSRWILLVPGAVGFETTKTTMVQSGRKGSICLVWGSSVWMKGQPEVKH</sequence>
<organism evidence="1 2">
    <name type="scientific">Ilyodon furcidens</name>
    <name type="common">goldbreast splitfin</name>
    <dbReference type="NCBI Taxonomy" id="33524"/>
    <lineage>
        <taxon>Eukaryota</taxon>
        <taxon>Metazoa</taxon>
        <taxon>Chordata</taxon>
        <taxon>Craniata</taxon>
        <taxon>Vertebrata</taxon>
        <taxon>Euteleostomi</taxon>
        <taxon>Actinopterygii</taxon>
        <taxon>Neopterygii</taxon>
        <taxon>Teleostei</taxon>
        <taxon>Neoteleostei</taxon>
        <taxon>Acanthomorphata</taxon>
        <taxon>Ovalentaria</taxon>
        <taxon>Atherinomorphae</taxon>
        <taxon>Cyprinodontiformes</taxon>
        <taxon>Goodeidae</taxon>
        <taxon>Ilyodon</taxon>
    </lineage>
</organism>
<reference evidence="1 2" key="1">
    <citation type="submission" date="2021-06" db="EMBL/GenBank/DDBJ databases">
        <authorList>
            <person name="Palmer J.M."/>
        </authorList>
    </citation>
    <scope>NUCLEOTIDE SEQUENCE [LARGE SCALE GENOMIC DNA]</scope>
    <source>
        <strain evidence="2">if_2019</strain>
        <tissue evidence="1">Muscle</tissue>
    </source>
</reference>